<name>S3V2L2_9LEPT</name>
<comment type="caution">
    <text evidence="1">The sequence shown here is derived from an EMBL/GenBank/DDBJ whole genome shotgun (WGS) entry which is preliminary data.</text>
</comment>
<dbReference type="Proteomes" id="UP000014540">
    <property type="component" value="Unassembled WGS sequence"/>
</dbReference>
<dbReference type="AlphaFoldDB" id="S3V2L2"/>
<dbReference type="EMBL" id="AKWZ02000002">
    <property type="protein sequence ID" value="EPG75658.1"/>
    <property type="molecule type" value="Genomic_DNA"/>
</dbReference>
<keyword evidence="2" id="KW-1185">Reference proteome</keyword>
<accession>S3V2L2</accession>
<dbReference type="STRING" id="1193011.LEP1GSC058_0373"/>
<proteinExistence type="predicted"/>
<evidence type="ECO:0000313" key="1">
    <source>
        <dbReference type="EMBL" id="EPG75658.1"/>
    </source>
</evidence>
<gene>
    <name evidence="1" type="ORF">LEP1GSC058_0373</name>
</gene>
<protein>
    <submittedName>
        <fullName evidence="1">Uncharacterized protein</fullName>
    </submittedName>
</protein>
<sequence length="71" mass="8095">MGQVLSRRFYSAPKVLLFYSITAPRVCQGSSKRDISEGSRKVSFIGFARKKYLLGFYELDDPNGEEVKEDL</sequence>
<reference evidence="1" key="1">
    <citation type="submission" date="2013-04" db="EMBL/GenBank/DDBJ databases">
        <authorList>
            <person name="Harkins D.M."/>
            <person name="Durkin A.S."/>
            <person name="Selengut J.D."/>
            <person name="Sanka R."/>
            <person name="DePew J."/>
            <person name="Purushe J."/>
            <person name="Ahmed A."/>
            <person name="van der Linden H."/>
            <person name="Goris M.G.A."/>
            <person name="Hartskeerl R.A."/>
            <person name="Vinetz J.M."/>
            <person name="Sutton G.G."/>
            <person name="Nelson W.C."/>
            <person name="Fouts D.E."/>
        </authorList>
    </citation>
    <scope>NUCLEOTIDE SEQUENCE [LARGE SCALE GENOMIC DNA]</scope>
    <source>
        <strain evidence="1">BUT 6</strain>
    </source>
</reference>
<evidence type="ECO:0000313" key="2">
    <source>
        <dbReference type="Proteomes" id="UP000014540"/>
    </source>
</evidence>
<organism evidence="1 2">
    <name type="scientific">Leptospira fainei serovar Hurstbridge str. BUT 6</name>
    <dbReference type="NCBI Taxonomy" id="1193011"/>
    <lineage>
        <taxon>Bacteria</taxon>
        <taxon>Pseudomonadati</taxon>
        <taxon>Spirochaetota</taxon>
        <taxon>Spirochaetia</taxon>
        <taxon>Leptospirales</taxon>
        <taxon>Leptospiraceae</taxon>
        <taxon>Leptospira</taxon>
    </lineage>
</organism>